<keyword evidence="2" id="KW-1185">Reference proteome</keyword>
<reference evidence="1 2" key="1">
    <citation type="journal article" date="2019" name="Sci. Rep.">
        <title>Nanopore sequencing improves the draft genome of the human pathogenic amoeba Naegleria fowleri.</title>
        <authorList>
            <person name="Liechti N."/>
            <person name="Schurch N."/>
            <person name="Bruggmann R."/>
            <person name="Wittwer M."/>
        </authorList>
    </citation>
    <scope>NUCLEOTIDE SEQUENCE [LARGE SCALE GENOMIC DNA]</scope>
    <source>
        <strain evidence="1 2">ATCC 30894</strain>
    </source>
</reference>
<protein>
    <submittedName>
        <fullName evidence="1">Uncharacterized protein</fullName>
    </submittedName>
</protein>
<dbReference type="RefSeq" id="XP_044564037.1">
    <property type="nucleotide sequence ID" value="XM_044704776.1"/>
</dbReference>
<gene>
    <name evidence="1" type="ORF">FDP41_001667</name>
</gene>
<comment type="caution">
    <text evidence="1">The sequence shown here is derived from an EMBL/GenBank/DDBJ whole genome shotgun (WGS) entry which is preliminary data.</text>
</comment>
<organism evidence="1 2">
    <name type="scientific">Naegleria fowleri</name>
    <name type="common">Brain eating amoeba</name>
    <dbReference type="NCBI Taxonomy" id="5763"/>
    <lineage>
        <taxon>Eukaryota</taxon>
        <taxon>Discoba</taxon>
        <taxon>Heterolobosea</taxon>
        <taxon>Tetramitia</taxon>
        <taxon>Eutetramitia</taxon>
        <taxon>Vahlkampfiidae</taxon>
        <taxon>Naegleria</taxon>
    </lineage>
</organism>
<sequence length="451" mass="50989">MKIFLSSKPCHKLNNNNNNTSISHLSQTTYSSDQSDLFFESLQDVSFIPIEIPLFTTNDQNNNNNGMISNNNAITTTTIHQCICSGPSSEDSKCRILLGDGRVYKISFSNNIQNNLPEIKSQGYLTEFGTRTQKIVKYMDSFTNGCIFLVYDVKKQRNVLYGEESNYYDNLGNSDSDQVRLIFDPHMMMNNDHFHSSTSLSVTHVACCFSFSVCVVNRRDIRVSGQDWIDAKYPTIWKNSQFTTPCDVKDIRGGNFHFICLLVDGSIVAGGSFSREHSLCGTTQGSIHHFTIPFRIESFSCSSSRTLIELENDQSSHNDFLLYGSNTFAQTQTKAHCLTIPNRPDLKPKSVLMFRETFVFKLSSDPTRLIVATDSSNMGLVKLSDYFSIRDIYRDGIGISSYTNALVLFCNPEHASLMQRRLEDLISKRGEALSDISIYCRSHWYSGCDNE</sequence>
<evidence type="ECO:0000313" key="1">
    <source>
        <dbReference type="EMBL" id="KAF0979324.1"/>
    </source>
</evidence>
<dbReference type="SUPFAM" id="SSF50985">
    <property type="entry name" value="RCC1/BLIP-II"/>
    <property type="match status" value="1"/>
</dbReference>
<name>A0A6A5BYC1_NAEFO</name>
<dbReference type="EMBL" id="VFQX01000027">
    <property type="protein sequence ID" value="KAF0979324.1"/>
    <property type="molecule type" value="Genomic_DNA"/>
</dbReference>
<dbReference type="VEuPathDB" id="AmoebaDB:FDP41_001667"/>
<dbReference type="InterPro" id="IPR009091">
    <property type="entry name" value="RCC1/BLIP-II"/>
</dbReference>
<evidence type="ECO:0000313" key="2">
    <source>
        <dbReference type="Proteomes" id="UP000444721"/>
    </source>
</evidence>
<dbReference type="VEuPathDB" id="AmoebaDB:NF0036590"/>
<dbReference type="AlphaFoldDB" id="A0A6A5BYC1"/>
<dbReference type="VEuPathDB" id="AmoebaDB:NfTy_054510"/>
<accession>A0A6A5BYC1</accession>
<dbReference type="GeneID" id="68108885"/>
<dbReference type="Gene3D" id="2.130.10.30">
    <property type="entry name" value="Regulator of chromosome condensation 1/beta-lactamase-inhibitor protein II"/>
    <property type="match status" value="1"/>
</dbReference>
<dbReference type="Proteomes" id="UP000444721">
    <property type="component" value="Unassembled WGS sequence"/>
</dbReference>
<dbReference type="OrthoDB" id="10349827at2759"/>
<proteinExistence type="predicted"/>